<gene>
    <name evidence="3" type="primary">rsxG_3</name>
    <name evidence="3" type="ORF">GHNINEIG_01397</name>
</gene>
<evidence type="ECO:0000256" key="1">
    <source>
        <dbReference type="SAM" id="SignalP"/>
    </source>
</evidence>
<feature type="domain" description="FMN-binding" evidence="2">
    <location>
        <begin position="96"/>
        <end position="176"/>
    </location>
</feature>
<dbReference type="InterPro" id="IPR007329">
    <property type="entry name" value="FMN-bd"/>
</dbReference>
<feature type="chain" id="PRO_5020765296" evidence="1">
    <location>
        <begin position="26"/>
        <end position="182"/>
    </location>
</feature>
<dbReference type="Pfam" id="PF04205">
    <property type="entry name" value="FMN_bind"/>
    <property type="match status" value="1"/>
</dbReference>
<proteinExistence type="predicted"/>
<dbReference type="OrthoDB" id="9778782at2"/>
<keyword evidence="4" id="KW-1185">Reference proteome</keyword>
<reference evidence="3 4" key="1">
    <citation type="submission" date="2018-08" db="EMBL/GenBank/DDBJ databases">
        <title>Horizontal acquisition of hydrogen conversion ability and other habitat adaptations in Hydrogenovibrio crunogenus strains.</title>
        <authorList>
            <person name="Gonnella G."/>
            <person name="Adam N."/>
            <person name="Perner M."/>
        </authorList>
    </citation>
    <scope>NUCLEOTIDE SEQUENCE [LARGE SCALE GENOMIC DNA]</scope>
    <source>
        <strain evidence="3 4">SP-41</strain>
    </source>
</reference>
<name>A0A4P7P0N1_9GAMM</name>
<protein>
    <submittedName>
        <fullName evidence="3">Electron transport complex subunit RsxG</fullName>
    </submittedName>
</protein>
<dbReference type="RefSeq" id="WP_135795976.1">
    <property type="nucleotide sequence ID" value="NZ_CP032096.1"/>
</dbReference>
<evidence type="ECO:0000313" key="4">
    <source>
        <dbReference type="Proteomes" id="UP000296201"/>
    </source>
</evidence>
<sequence length="182" mass="20626" precursor="true">MMNKIKLSVYLLLTTLSLLSVESQASSMPEEVTQFIQTNFSDTAQRKFLWLTGDKKQISSDILSHPYYKIRAPYWQAANANRSRSAKTLWVLEEIGKEKLITIGVVIEQQKIQSVRILKFRESRGWEVELPSFTEQFEGSQLNDSQQLTQSVDGISGATLSVRAVTNIARLALYLQTTLPNP</sequence>
<feature type="signal peptide" evidence="1">
    <location>
        <begin position="1"/>
        <end position="25"/>
    </location>
</feature>
<dbReference type="Proteomes" id="UP000296201">
    <property type="component" value="Chromosome"/>
</dbReference>
<evidence type="ECO:0000259" key="2">
    <source>
        <dbReference type="SMART" id="SM00900"/>
    </source>
</evidence>
<evidence type="ECO:0000313" key="3">
    <source>
        <dbReference type="EMBL" id="QBZ83345.1"/>
    </source>
</evidence>
<keyword evidence="1" id="KW-0732">Signal</keyword>
<dbReference type="SMART" id="SM00900">
    <property type="entry name" value="FMN_bind"/>
    <property type="match status" value="1"/>
</dbReference>
<dbReference type="GO" id="GO:0016020">
    <property type="term" value="C:membrane"/>
    <property type="evidence" value="ECO:0007669"/>
    <property type="project" value="InterPro"/>
</dbReference>
<dbReference type="EMBL" id="CP032096">
    <property type="protein sequence ID" value="QBZ83345.1"/>
    <property type="molecule type" value="Genomic_DNA"/>
</dbReference>
<dbReference type="AlphaFoldDB" id="A0A4P7P0N1"/>
<organism evidence="3 4">
    <name type="scientific">Hydrogenovibrio crunogenus</name>
    <dbReference type="NCBI Taxonomy" id="39765"/>
    <lineage>
        <taxon>Bacteria</taxon>
        <taxon>Pseudomonadati</taxon>
        <taxon>Pseudomonadota</taxon>
        <taxon>Gammaproteobacteria</taxon>
        <taxon>Thiotrichales</taxon>
        <taxon>Piscirickettsiaceae</taxon>
        <taxon>Hydrogenovibrio</taxon>
    </lineage>
</organism>
<accession>A0A4P7P0N1</accession>
<dbReference type="GO" id="GO:0010181">
    <property type="term" value="F:FMN binding"/>
    <property type="evidence" value="ECO:0007669"/>
    <property type="project" value="InterPro"/>
</dbReference>